<dbReference type="InterPro" id="IPR013087">
    <property type="entry name" value="Znf_C2H2_type"/>
</dbReference>
<dbReference type="Pfam" id="PF00226">
    <property type="entry name" value="DnaJ"/>
    <property type="match status" value="1"/>
</dbReference>
<dbReference type="Pfam" id="PF12171">
    <property type="entry name" value="zf-C2H2_jaz"/>
    <property type="match status" value="1"/>
</dbReference>
<dbReference type="InterPro" id="IPR003604">
    <property type="entry name" value="Matrin/U1-like-C_Znf_C2H2"/>
</dbReference>
<gene>
    <name evidence="7" type="ORF">g.42260</name>
</gene>
<dbReference type="InterPro" id="IPR051964">
    <property type="entry name" value="Chaperone_stress_response"/>
</dbReference>
<evidence type="ECO:0000256" key="1">
    <source>
        <dbReference type="ARBA" id="ARBA00022723"/>
    </source>
</evidence>
<dbReference type="PANTHER" id="PTHR44029">
    <property type="entry name" value="DNAJ HOMOLOG SUBFAMILY C MEMBER 21"/>
    <property type="match status" value="1"/>
</dbReference>
<evidence type="ECO:0000256" key="3">
    <source>
        <dbReference type="ARBA" id="ARBA00022833"/>
    </source>
</evidence>
<evidence type="ECO:0000256" key="4">
    <source>
        <dbReference type="ARBA" id="ARBA00074367"/>
    </source>
</evidence>
<dbReference type="InterPro" id="IPR036869">
    <property type="entry name" value="J_dom_sf"/>
</dbReference>
<dbReference type="SMART" id="SM00271">
    <property type="entry name" value="DnaJ"/>
    <property type="match status" value="1"/>
</dbReference>
<dbReference type="PROSITE" id="PS00636">
    <property type="entry name" value="DNAJ_1"/>
    <property type="match status" value="1"/>
</dbReference>
<dbReference type="GO" id="GO:0003676">
    <property type="term" value="F:nucleic acid binding"/>
    <property type="evidence" value="ECO:0007669"/>
    <property type="project" value="InterPro"/>
</dbReference>
<dbReference type="InterPro" id="IPR018253">
    <property type="entry name" value="DnaJ_domain_CS"/>
</dbReference>
<dbReference type="PRINTS" id="PR00625">
    <property type="entry name" value="JDOMAIN"/>
</dbReference>
<organism evidence="7">
    <name type="scientific">Graphocephala atropunctata</name>
    <dbReference type="NCBI Taxonomy" id="36148"/>
    <lineage>
        <taxon>Eukaryota</taxon>
        <taxon>Metazoa</taxon>
        <taxon>Ecdysozoa</taxon>
        <taxon>Arthropoda</taxon>
        <taxon>Hexapoda</taxon>
        <taxon>Insecta</taxon>
        <taxon>Pterygota</taxon>
        <taxon>Neoptera</taxon>
        <taxon>Paraneoptera</taxon>
        <taxon>Hemiptera</taxon>
        <taxon>Auchenorrhyncha</taxon>
        <taxon>Membracoidea</taxon>
        <taxon>Cicadellidae</taxon>
        <taxon>Cicadellinae</taxon>
        <taxon>Cicadellini</taxon>
        <taxon>Graphocephala</taxon>
    </lineage>
</organism>
<dbReference type="Gene3D" id="1.10.287.110">
    <property type="entry name" value="DnaJ domain"/>
    <property type="match status" value="1"/>
</dbReference>
<keyword evidence="2" id="KW-0863">Zinc-finger</keyword>
<keyword evidence="3" id="KW-0862">Zinc</keyword>
<dbReference type="InterPro" id="IPR022755">
    <property type="entry name" value="Znf_C2H2_jaz"/>
</dbReference>
<dbReference type="GO" id="GO:0005737">
    <property type="term" value="C:cytoplasm"/>
    <property type="evidence" value="ECO:0007669"/>
    <property type="project" value="TreeGrafter"/>
</dbReference>
<dbReference type="SUPFAM" id="SSF46565">
    <property type="entry name" value="Chaperone J-domain"/>
    <property type="match status" value="1"/>
</dbReference>
<feature type="compositionally biased region" description="Polar residues" evidence="5">
    <location>
        <begin position="351"/>
        <end position="369"/>
    </location>
</feature>
<dbReference type="GO" id="GO:0008270">
    <property type="term" value="F:zinc ion binding"/>
    <property type="evidence" value="ECO:0007669"/>
    <property type="project" value="UniProtKB-KW"/>
</dbReference>
<evidence type="ECO:0000313" key="7">
    <source>
        <dbReference type="EMBL" id="JAT36462.1"/>
    </source>
</evidence>
<dbReference type="PROSITE" id="PS50076">
    <property type="entry name" value="DNAJ_2"/>
    <property type="match status" value="1"/>
</dbReference>
<dbReference type="PANTHER" id="PTHR44029:SF1">
    <property type="entry name" value="DNAJ HOMOLOG SUBFAMILY C MEMBER 21"/>
    <property type="match status" value="1"/>
</dbReference>
<feature type="domain" description="J" evidence="6">
    <location>
        <begin position="3"/>
        <end position="69"/>
    </location>
</feature>
<name>A0A1B6MKP1_9HEMI</name>
<dbReference type="InterPro" id="IPR036236">
    <property type="entry name" value="Znf_C2H2_sf"/>
</dbReference>
<dbReference type="InterPro" id="IPR001623">
    <property type="entry name" value="DnaJ_domain"/>
</dbReference>
<evidence type="ECO:0000256" key="5">
    <source>
        <dbReference type="SAM" id="MobiDB-lite"/>
    </source>
</evidence>
<protein>
    <recommendedName>
        <fullName evidence="4">DnaJ homolog subfamily C member 21</fullName>
    </recommendedName>
</protein>
<dbReference type="CDD" id="cd06257">
    <property type="entry name" value="DnaJ"/>
    <property type="match status" value="1"/>
</dbReference>
<dbReference type="EMBL" id="GEBQ01003515">
    <property type="protein sequence ID" value="JAT36462.1"/>
    <property type="molecule type" value="Transcribed_RNA"/>
</dbReference>
<dbReference type="PROSITE" id="PS00028">
    <property type="entry name" value="ZINC_FINGER_C2H2_1"/>
    <property type="match status" value="2"/>
</dbReference>
<dbReference type="Pfam" id="PF21884">
    <property type="entry name" value="ZUO1-like_ZHD"/>
    <property type="match status" value="1"/>
</dbReference>
<evidence type="ECO:0000259" key="6">
    <source>
        <dbReference type="PROSITE" id="PS50076"/>
    </source>
</evidence>
<dbReference type="SMART" id="SM00355">
    <property type="entry name" value="ZnF_C2H2"/>
    <property type="match status" value="2"/>
</dbReference>
<proteinExistence type="predicted"/>
<dbReference type="InterPro" id="IPR054076">
    <property type="entry name" value="ZUO1-like_ZHD"/>
</dbReference>
<dbReference type="FunFam" id="1.10.287.110:FF:000046">
    <property type="entry name" value="dnaJ homolog subfamily C member 21"/>
    <property type="match status" value="1"/>
</dbReference>
<dbReference type="Gene3D" id="3.30.160.60">
    <property type="entry name" value="Classic Zinc Finger"/>
    <property type="match status" value="1"/>
</dbReference>
<feature type="region of interest" description="Disordered" evidence="5">
    <location>
        <begin position="351"/>
        <end position="377"/>
    </location>
</feature>
<dbReference type="SUPFAM" id="SSF57667">
    <property type="entry name" value="beta-beta-alpha zinc fingers"/>
    <property type="match status" value="1"/>
</dbReference>
<keyword evidence="1" id="KW-0479">Metal-binding</keyword>
<reference evidence="7" key="1">
    <citation type="submission" date="2015-11" db="EMBL/GenBank/DDBJ databases">
        <title>De novo transcriptome assembly of four potential Pierce s Disease insect vectors from Arizona vineyards.</title>
        <authorList>
            <person name="Tassone E.E."/>
        </authorList>
    </citation>
    <scope>NUCLEOTIDE SEQUENCE</scope>
</reference>
<evidence type="ECO:0000256" key="2">
    <source>
        <dbReference type="ARBA" id="ARBA00022771"/>
    </source>
</evidence>
<sequence length="579" mass="66869">MKCYYDVLGVPRDSSEDEIKKSYRKLALQWHPDKNPNNAEEAKIQFQLVQQAYEVLSDSHERAWYDKHRESILRGGLGSNYDDNSLDIFQYFTSNCFSGYNDGEKGFYSVYREVFNKIAAEDSNFDSGSDSDFEIPNFGKSNSSYEDVVHSFYCFWQGYTTKKSFAWLNIYDIKEAPNRKVAKMMEKENKKVRDKAKKERNEEIRNLVTFVKKRDKRVQAHATYMLEKKNITFKKSEQQRQNKIKERKEELASYQESEWSKFSNLEKELENIESSVAHQFGDVSDTEESNEEDNSLEAIEIKNETLYCVACNKLFKTIKAFQNHENSKKHKENVVFLKLGVENDEDILLSETDSCSEQSSNEDPNTMNEINEEPSVDDILDSSNVQLGVSEVDTEFPKKKVKKDKKKKKVIPSQSLLGMDDNLSDTPCLEDLTQSKRYKKKLLQQKAILNSKKNVKSNEVSQSHNEENVSLFQSDSNLDVEDKITTSGCINYSEAVNNICESEDLSRNIPEKLLNFTVNKVKQPGESEITCNTCQCSFKSKNKLFDHLKKSGHAVYIGSVKTEEKTLTKSKKRLKNCKK</sequence>
<accession>A0A1B6MKP1</accession>
<dbReference type="AlphaFoldDB" id="A0A1B6MKP1"/>
<dbReference type="SMART" id="SM00451">
    <property type="entry name" value="ZnF_U1"/>
    <property type="match status" value="1"/>
</dbReference>